<keyword evidence="1" id="KW-0694">RNA-binding</keyword>
<proteinExistence type="predicted"/>
<dbReference type="AlphaFoldDB" id="A0A875RVL6"/>
<dbReference type="InterPro" id="IPR012677">
    <property type="entry name" value="Nucleotide-bd_a/b_plait_sf"/>
</dbReference>
<feature type="region of interest" description="Disordered" evidence="2">
    <location>
        <begin position="1"/>
        <end position="23"/>
    </location>
</feature>
<evidence type="ECO:0000259" key="3">
    <source>
        <dbReference type="PROSITE" id="PS50102"/>
    </source>
</evidence>
<sequence length="236" mass="26490">MTLENNPLFQALNGKRGKKDDKNPLELALRVKRVSKASKTNNIGRVSKANKTNKIGRVSKVKVSKVAKKVNPLALALGIETSKGRNKLPQEAEKDVKRIIGKTRNGLVHQKQQKKPVNFIGASQTSFLRLRNLSPGVTESDIVEIMSKYGTVLKVMTVEGFTREFGKSVTAELFFMSEDSMYSAQKALDGRMADSHRLRVEISHTPIVVIDPEIWKKVVKEIKLIREERETLINVI</sequence>
<dbReference type="InterPro" id="IPR035979">
    <property type="entry name" value="RBD_domain_sf"/>
</dbReference>
<dbReference type="Gene3D" id="3.30.70.330">
    <property type="match status" value="1"/>
</dbReference>
<evidence type="ECO:0000256" key="1">
    <source>
        <dbReference type="PROSITE-ProRule" id="PRU00176"/>
    </source>
</evidence>
<name>A0A875RVL6_EENNA</name>
<organism evidence="4 5">
    <name type="scientific">Eeniella nana</name>
    <name type="common">Yeast</name>
    <name type="synonym">Brettanomyces nanus</name>
    <dbReference type="NCBI Taxonomy" id="13502"/>
    <lineage>
        <taxon>Eukaryota</taxon>
        <taxon>Fungi</taxon>
        <taxon>Dikarya</taxon>
        <taxon>Ascomycota</taxon>
        <taxon>Saccharomycotina</taxon>
        <taxon>Pichiomycetes</taxon>
        <taxon>Pichiales</taxon>
        <taxon>Pichiaceae</taxon>
        <taxon>Brettanomyces</taxon>
    </lineage>
</organism>
<accession>A0A875RVL6</accession>
<evidence type="ECO:0000313" key="4">
    <source>
        <dbReference type="EMBL" id="QPG75647.1"/>
    </source>
</evidence>
<dbReference type="SMART" id="SM00360">
    <property type="entry name" value="RRM"/>
    <property type="match status" value="1"/>
</dbReference>
<dbReference type="Pfam" id="PF00076">
    <property type="entry name" value="RRM_1"/>
    <property type="match status" value="1"/>
</dbReference>
<reference evidence="4" key="1">
    <citation type="submission" date="2020-10" db="EMBL/GenBank/DDBJ databases">
        <authorList>
            <person name="Roach M.J.R."/>
        </authorList>
    </citation>
    <scope>NUCLEOTIDE SEQUENCE</scope>
    <source>
        <strain evidence="4">CBS 1945</strain>
    </source>
</reference>
<keyword evidence="5" id="KW-1185">Reference proteome</keyword>
<dbReference type="EMBL" id="CP064814">
    <property type="protein sequence ID" value="QPG75647.1"/>
    <property type="molecule type" value="Genomic_DNA"/>
</dbReference>
<evidence type="ECO:0000313" key="5">
    <source>
        <dbReference type="Proteomes" id="UP000662931"/>
    </source>
</evidence>
<dbReference type="PROSITE" id="PS50102">
    <property type="entry name" value="RRM"/>
    <property type="match status" value="1"/>
</dbReference>
<dbReference type="CDD" id="cd00590">
    <property type="entry name" value="RRM_SF"/>
    <property type="match status" value="1"/>
</dbReference>
<dbReference type="KEGG" id="bnn:FOA43_003004"/>
<protein>
    <recommendedName>
        <fullName evidence="3">RRM domain-containing protein</fullName>
    </recommendedName>
</protein>
<dbReference type="SUPFAM" id="SSF54928">
    <property type="entry name" value="RNA-binding domain, RBD"/>
    <property type="match status" value="1"/>
</dbReference>
<dbReference type="RefSeq" id="XP_038779212.1">
    <property type="nucleotide sequence ID" value="XM_038923284.1"/>
</dbReference>
<gene>
    <name evidence="4" type="ORF">FOA43_003004</name>
</gene>
<feature type="domain" description="RRM" evidence="3">
    <location>
        <begin position="126"/>
        <end position="205"/>
    </location>
</feature>
<evidence type="ECO:0000256" key="2">
    <source>
        <dbReference type="SAM" id="MobiDB-lite"/>
    </source>
</evidence>
<dbReference type="OrthoDB" id="3998004at2759"/>
<dbReference type="GeneID" id="62196405"/>
<dbReference type="GO" id="GO:0003723">
    <property type="term" value="F:RNA binding"/>
    <property type="evidence" value="ECO:0007669"/>
    <property type="project" value="UniProtKB-UniRule"/>
</dbReference>
<dbReference type="InterPro" id="IPR000504">
    <property type="entry name" value="RRM_dom"/>
</dbReference>
<dbReference type="Proteomes" id="UP000662931">
    <property type="component" value="Chromosome 3"/>
</dbReference>